<keyword evidence="6" id="KW-1185">Reference proteome</keyword>
<dbReference type="SUPFAM" id="SSF57424">
    <property type="entry name" value="LDL receptor-like module"/>
    <property type="match status" value="1"/>
</dbReference>
<organism evidence="5 6">
    <name type="scientific">Elysia chlorotica</name>
    <name type="common">Eastern emerald elysia</name>
    <name type="synonym">Sea slug</name>
    <dbReference type="NCBI Taxonomy" id="188477"/>
    <lineage>
        <taxon>Eukaryota</taxon>
        <taxon>Metazoa</taxon>
        <taxon>Spiralia</taxon>
        <taxon>Lophotrochozoa</taxon>
        <taxon>Mollusca</taxon>
        <taxon>Gastropoda</taxon>
        <taxon>Heterobranchia</taxon>
        <taxon>Euthyneura</taxon>
        <taxon>Panpulmonata</taxon>
        <taxon>Sacoglossa</taxon>
        <taxon>Placobranchoidea</taxon>
        <taxon>Plakobranchidae</taxon>
        <taxon>Elysia</taxon>
    </lineage>
</organism>
<keyword evidence="1 2" id="KW-1015">Disulfide bond</keyword>
<feature type="non-terminal residue" evidence="5">
    <location>
        <position position="1"/>
    </location>
</feature>
<evidence type="ECO:0000313" key="5">
    <source>
        <dbReference type="EMBL" id="RUS90406.1"/>
    </source>
</evidence>
<evidence type="ECO:0000259" key="4">
    <source>
        <dbReference type="PROSITE" id="PS01180"/>
    </source>
</evidence>
<feature type="domain" description="CUB" evidence="4">
    <location>
        <begin position="55"/>
        <end position="123"/>
    </location>
</feature>
<keyword evidence="3" id="KW-0812">Transmembrane</keyword>
<dbReference type="EMBL" id="RQTK01000033">
    <property type="protein sequence ID" value="RUS90406.1"/>
    <property type="molecule type" value="Genomic_DNA"/>
</dbReference>
<dbReference type="STRING" id="188477.A0A433U9F8"/>
<keyword evidence="3" id="KW-1133">Transmembrane helix</keyword>
<feature type="disulfide bond" evidence="2">
    <location>
        <begin position="179"/>
        <end position="197"/>
    </location>
</feature>
<dbReference type="Pfam" id="PF00431">
    <property type="entry name" value="CUB"/>
    <property type="match status" value="1"/>
</dbReference>
<name>A0A433U9F8_ELYCH</name>
<accession>A0A433U9F8</accession>
<feature type="disulfide bond" evidence="2">
    <location>
        <begin position="191"/>
        <end position="206"/>
    </location>
</feature>
<gene>
    <name evidence="5" type="ORF">EGW08_001811</name>
</gene>
<dbReference type="Proteomes" id="UP000271974">
    <property type="component" value="Unassembled WGS sequence"/>
</dbReference>
<dbReference type="Gene3D" id="4.10.400.10">
    <property type="entry name" value="Low-density Lipoprotein Receptor"/>
    <property type="match status" value="1"/>
</dbReference>
<dbReference type="Pfam" id="PF00057">
    <property type="entry name" value="Ldl_recept_a"/>
    <property type="match status" value="1"/>
</dbReference>
<comment type="caution">
    <text evidence="2">Lacks conserved residue(s) required for the propagation of feature annotation.</text>
</comment>
<dbReference type="SUPFAM" id="SSF49854">
    <property type="entry name" value="Spermadhesin, CUB domain"/>
    <property type="match status" value="1"/>
</dbReference>
<sequence>GGVSVSPGSLPDDLILPGASNLTVAFSSQPSKAPTPGSENQVAGGASLSYWVLECGGNLTDASGSFSTPESSQPPTKSALCVWILNVRGVKGPKNSTNIVSFNIQASGKDAQSIGQYLKIYDGASMRAPAYPLSETATNLSRYDSIVVVFDLKVDAKSKPDVRLHFKYSTIICNASQQCGNGICMHSDWICNGQDDCGDNSDEQNCANPPQSYSGWVKSGWVPGCLFIGIFLGAGLIYIGPKVFRRFRRSPGSYNRMDEPVV</sequence>
<dbReference type="InterPro" id="IPR000859">
    <property type="entry name" value="CUB_dom"/>
</dbReference>
<proteinExistence type="predicted"/>
<dbReference type="SMART" id="SM00192">
    <property type="entry name" value="LDLa"/>
    <property type="match status" value="1"/>
</dbReference>
<feature type="transmembrane region" description="Helical" evidence="3">
    <location>
        <begin position="220"/>
        <end position="239"/>
    </location>
</feature>
<dbReference type="PROSITE" id="PS50068">
    <property type="entry name" value="LDLRA_2"/>
    <property type="match status" value="1"/>
</dbReference>
<dbReference type="InterPro" id="IPR036055">
    <property type="entry name" value="LDL_receptor-like_sf"/>
</dbReference>
<evidence type="ECO:0000256" key="3">
    <source>
        <dbReference type="SAM" id="Phobius"/>
    </source>
</evidence>
<dbReference type="InterPro" id="IPR023415">
    <property type="entry name" value="LDLR_class-A_CS"/>
</dbReference>
<dbReference type="Gene3D" id="2.60.120.290">
    <property type="entry name" value="Spermadhesin, CUB domain"/>
    <property type="match status" value="1"/>
</dbReference>
<evidence type="ECO:0000256" key="2">
    <source>
        <dbReference type="PROSITE-ProRule" id="PRU00124"/>
    </source>
</evidence>
<protein>
    <recommendedName>
        <fullName evidence="4">CUB domain-containing protein</fullName>
    </recommendedName>
</protein>
<keyword evidence="3" id="KW-0472">Membrane</keyword>
<evidence type="ECO:0000256" key="1">
    <source>
        <dbReference type="ARBA" id="ARBA00023157"/>
    </source>
</evidence>
<evidence type="ECO:0000313" key="6">
    <source>
        <dbReference type="Proteomes" id="UP000271974"/>
    </source>
</evidence>
<dbReference type="AlphaFoldDB" id="A0A433U9F8"/>
<dbReference type="PROSITE" id="PS01180">
    <property type="entry name" value="CUB"/>
    <property type="match status" value="1"/>
</dbReference>
<dbReference type="InterPro" id="IPR035914">
    <property type="entry name" value="Sperma_CUB_dom_sf"/>
</dbReference>
<dbReference type="InterPro" id="IPR002172">
    <property type="entry name" value="LDrepeatLR_classA_rpt"/>
</dbReference>
<reference evidence="5 6" key="1">
    <citation type="submission" date="2019-01" db="EMBL/GenBank/DDBJ databases">
        <title>A draft genome assembly of the solar-powered sea slug Elysia chlorotica.</title>
        <authorList>
            <person name="Cai H."/>
            <person name="Li Q."/>
            <person name="Fang X."/>
            <person name="Li J."/>
            <person name="Curtis N.E."/>
            <person name="Altenburger A."/>
            <person name="Shibata T."/>
            <person name="Feng M."/>
            <person name="Maeda T."/>
            <person name="Schwartz J.A."/>
            <person name="Shigenobu S."/>
            <person name="Lundholm N."/>
            <person name="Nishiyama T."/>
            <person name="Yang H."/>
            <person name="Hasebe M."/>
            <person name="Li S."/>
            <person name="Pierce S.K."/>
            <person name="Wang J."/>
        </authorList>
    </citation>
    <scope>NUCLEOTIDE SEQUENCE [LARGE SCALE GENOMIC DNA]</scope>
    <source>
        <strain evidence="5">EC2010</strain>
        <tissue evidence="5">Whole organism of an adult</tissue>
    </source>
</reference>
<dbReference type="PROSITE" id="PS01209">
    <property type="entry name" value="LDLRA_1"/>
    <property type="match status" value="1"/>
</dbReference>
<dbReference type="OrthoDB" id="6154815at2759"/>
<dbReference type="CDD" id="cd00112">
    <property type="entry name" value="LDLa"/>
    <property type="match status" value="1"/>
</dbReference>
<comment type="caution">
    <text evidence="5">The sequence shown here is derived from an EMBL/GenBank/DDBJ whole genome shotgun (WGS) entry which is preliminary data.</text>
</comment>